<dbReference type="AlphaFoldDB" id="A0A931IDA3"/>
<dbReference type="RefSeq" id="WP_196151621.1">
    <property type="nucleotide sequence ID" value="NZ_JADMLG010000010.1"/>
</dbReference>
<keyword evidence="3" id="KW-0804">Transcription</keyword>
<evidence type="ECO:0000313" key="7">
    <source>
        <dbReference type="Proteomes" id="UP000655751"/>
    </source>
</evidence>
<reference evidence="6" key="1">
    <citation type="submission" date="2020-11" db="EMBL/GenBank/DDBJ databases">
        <title>Nocardia NEAU-351.nov., a novel actinomycete isolated from the cow dung.</title>
        <authorList>
            <person name="Zhang X."/>
        </authorList>
    </citation>
    <scope>NUCLEOTIDE SEQUENCE</scope>
    <source>
        <strain evidence="6">NEAU-351</strain>
    </source>
</reference>
<dbReference type="GO" id="GO:0000976">
    <property type="term" value="F:transcription cis-regulatory region binding"/>
    <property type="evidence" value="ECO:0007669"/>
    <property type="project" value="TreeGrafter"/>
</dbReference>
<dbReference type="PROSITE" id="PS50977">
    <property type="entry name" value="HTH_TETR_2"/>
    <property type="match status" value="1"/>
</dbReference>
<dbReference type="Proteomes" id="UP000655751">
    <property type="component" value="Unassembled WGS sequence"/>
</dbReference>
<dbReference type="EMBL" id="JADMLG010000010">
    <property type="protein sequence ID" value="MBH0779309.1"/>
    <property type="molecule type" value="Genomic_DNA"/>
</dbReference>
<keyword evidence="1" id="KW-0805">Transcription regulation</keyword>
<evidence type="ECO:0000259" key="5">
    <source>
        <dbReference type="PROSITE" id="PS50977"/>
    </source>
</evidence>
<protein>
    <submittedName>
        <fullName evidence="6">TetR family transcriptional regulator</fullName>
    </submittedName>
</protein>
<name>A0A931IDA3_9NOCA</name>
<evidence type="ECO:0000256" key="4">
    <source>
        <dbReference type="PROSITE-ProRule" id="PRU00335"/>
    </source>
</evidence>
<evidence type="ECO:0000256" key="2">
    <source>
        <dbReference type="ARBA" id="ARBA00023125"/>
    </source>
</evidence>
<accession>A0A931IDA3</accession>
<gene>
    <name evidence="6" type="ORF">IT779_23855</name>
</gene>
<dbReference type="PANTHER" id="PTHR30055">
    <property type="entry name" value="HTH-TYPE TRANSCRIPTIONAL REGULATOR RUTR"/>
    <property type="match status" value="1"/>
</dbReference>
<feature type="DNA-binding region" description="H-T-H motif" evidence="4">
    <location>
        <begin position="31"/>
        <end position="50"/>
    </location>
</feature>
<dbReference type="PANTHER" id="PTHR30055:SF238">
    <property type="entry name" value="MYCOFACTOCIN BIOSYNTHESIS TRANSCRIPTIONAL REGULATOR MFTR-RELATED"/>
    <property type="match status" value="1"/>
</dbReference>
<dbReference type="Gene3D" id="1.10.357.10">
    <property type="entry name" value="Tetracycline Repressor, domain 2"/>
    <property type="match status" value="1"/>
</dbReference>
<evidence type="ECO:0000313" key="6">
    <source>
        <dbReference type="EMBL" id="MBH0779309.1"/>
    </source>
</evidence>
<dbReference type="InterPro" id="IPR009057">
    <property type="entry name" value="Homeodomain-like_sf"/>
</dbReference>
<keyword evidence="7" id="KW-1185">Reference proteome</keyword>
<keyword evidence="2 4" id="KW-0238">DNA-binding</keyword>
<comment type="caution">
    <text evidence="6">The sequence shown here is derived from an EMBL/GenBank/DDBJ whole genome shotgun (WGS) entry which is preliminary data.</text>
</comment>
<organism evidence="6 7">
    <name type="scientific">Nocardia bovistercoris</name>
    <dbReference type="NCBI Taxonomy" id="2785916"/>
    <lineage>
        <taxon>Bacteria</taxon>
        <taxon>Bacillati</taxon>
        <taxon>Actinomycetota</taxon>
        <taxon>Actinomycetes</taxon>
        <taxon>Mycobacteriales</taxon>
        <taxon>Nocardiaceae</taxon>
        <taxon>Nocardia</taxon>
    </lineage>
</organism>
<sequence>MPTGVHMRDAREQLFDAAERILLRDGPNALTSRSVTGEAGCAKGVLHRHFEDFDAFLVELVLDRIRGIEDRSATLCAAAGTGTVVGNVTEVLTEVFESVAGAILPLITFRDELRTRLRAAGLRGLPVVTESAAMIAAYLTRERALGRIDAAADIEALAPTVIGVGHLLYADRSAAPHSDQVRRMVSSVLAGALS</sequence>
<evidence type="ECO:0000256" key="1">
    <source>
        <dbReference type="ARBA" id="ARBA00023015"/>
    </source>
</evidence>
<feature type="domain" description="HTH tetR-type" evidence="5">
    <location>
        <begin position="8"/>
        <end position="68"/>
    </location>
</feature>
<dbReference type="InterPro" id="IPR050109">
    <property type="entry name" value="HTH-type_TetR-like_transc_reg"/>
</dbReference>
<dbReference type="SUPFAM" id="SSF46689">
    <property type="entry name" value="Homeodomain-like"/>
    <property type="match status" value="1"/>
</dbReference>
<dbReference type="GO" id="GO:0003700">
    <property type="term" value="F:DNA-binding transcription factor activity"/>
    <property type="evidence" value="ECO:0007669"/>
    <property type="project" value="TreeGrafter"/>
</dbReference>
<proteinExistence type="predicted"/>
<evidence type="ECO:0000256" key="3">
    <source>
        <dbReference type="ARBA" id="ARBA00023163"/>
    </source>
</evidence>
<dbReference type="InterPro" id="IPR001647">
    <property type="entry name" value="HTH_TetR"/>
</dbReference>